<evidence type="ECO:0000313" key="7">
    <source>
        <dbReference type="EMBL" id="KAG5641794.1"/>
    </source>
</evidence>
<dbReference type="PANTHER" id="PTHR12109:SF3">
    <property type="entry name" value="RING FINGER PROTEIN 141"/>
    <property type="match status" value="1"/>
</dbReference>
<dbReference type="InterPro" id="IPR058504">
    <property type="entry name" value="DUF8191"/>
</dbReference>
<feature type="region of interest" description="Disordered" evidence="5">
    <location>
        <begin position="135"/>
        <end position="184"/>
    </location>
</feature>
<gene>
    <name evidence="7" type="ORF">DXG03_004180</name>
</gene>
<dbReference type="SMART" id="SM00184">
    <property type="entry name" value="RING"/>
    <property type="match status" value="1"/>
</dbReference>
<feature type="compositionally biased region" description="Low complexity" evidence="5">
    <location>
        <begin position="229"/>
        <end position="243"/>
    </location>
</feature>
<sequence>MQKIEELKAQVVAESLAKKEQDVQLQNLKADAEKREELITAIDTSMQCQICMDTLHRPYSLSPCGHVLCLNCLQEWFRKAPPAADDSDMDPNEQDDPHYILTRSKSCPCCRAVVTRRPVPIFVVKAITTALAKYKSGPGAGSGRRSPSPDQEDPWRGLFRPSSGEEEEEEEEEDGDVDDIDISSDDEYGDVIGWGLHGGFQTRDIHIAHRLALSQQSYMLRYEGGDDSGSGSATGSASGSEDGIGIDDEDGAENGSLGSIDSDDEVDISAQDVYGVYVPAEWEPPSVTVAEEYVSRNEGVASSTLRLLRRGCTLDMIRLFGMAYTHSRGLVAHLWSLDELWPDELWSFPTNTVPRNHRVFLGWNVKLGEADYSGERYMRWVLTDLKENPTRWTWVERTNTAGESVRGAYDVTRLVRLQDVEDYDTTDTEVWLDANDSYH</sequence>
<keyword evidence="3" id="KW-0862">Zinc</keyword>
<evidence type="ECO:0000256" key="4">
    <source>
        <dbReference type="PROSITE-ProRule" id="PRU00175"/>
    </source>
</evidence>
<dbReference type="InterPro" id="IPR017907">
    <property type="entry name" value="Znf_RING_CS"/>
</dbReference>
<feature type="compositionally biased region" description="Acidic residues" evidence="5">
    <location>
        <begin position="164"/>
        <end position="184"/>
    </location>
</feature>
<dbReference type="EMBL" id="JABCKV010000248">
    <property type="protein sequence ID" value="KAG5641794.1"/>
    <property type="molecule type" value="Genomic_DNA"/>
</dbReference>
<dbReference type="GO" id="GO:0051865">
    <property type="term" value="P:protein autoubiquitination"/>
    <property type="evidence" value="ECO:0007669"/>
    <property type="project" value="TreeGrafter"/>
</dbReference>
<dbReference type="InterPro" id="IPR013083">
    <property type="entry name" value="Znf_RING/FYVE/PHD"/>
</dbReference>
<dbReference type="Pfam" id="PF26609">
    <property type="entry name" value="DUF8191"/>
    <property type="match status" value="1"/>
</dbReference>
<dbReference type="PROSITE" id="PS00518">
    <property type="entry name" value="ZF_RING_1"/>
    <property type="match status" value="1"/>
</dbReference>
<name>A0A9P7G2W7_9AGAR</name>
<evidence type="ECO:0000256" key="1">
    <source>
        <dbReference type="ARBA" id="ARBA00022723"/>
    </source>
</evidence>
<keyword evidence="1" id="KW-0479">Metal-binding</keyword>
<keyword evidence="8" id="KW-1185">Reference proteome</keyword>
<keyword evidence="2 4" id="KW-0863">Zinc-finger</keyword>
<protein>
    <recommendedName>
        <fullName evidence="6">RING-type domain-containing protein</fullName>
    </recommendedName>
</protein>
<dbReference type="Gene3D" id="3.30.40.10">
    <property type="entry name" value="Zinc/RING finger domain, C3HC4 (zinc finger)"/>
    <property type="match status" value="1"/>
</dbReference>
<evidence type="ECO:0000259" key="6">
    <source>
        <dbReference type="PROSITE" id="PS50089"/>
    </source>
</evidence>
<evidence type="ECO:0000256" key="5">
    <source>
        <dbReference type="SAM" id="MobiDB-lite"/>
    </source>
</evidence>
<dbReference type="PROSITE" id="PS50089">
    <property type="entry name" value="ZF_RING_2"/>
    <property type="match status" value="1"/>
</dbReference>
<dbReference type="SUPFAM" id="SSF57850">
    <property type="entry name" value="RING/U-box"/>
    <property type="match status" value="1"/>
</dbReference>
<dbReference type="InterPro" id="IPR001841">
    <property type="entry name" value="Znf_RING"/>
</dbReference>
<evidence type="ECO:0000256" key="2">
    <source>
        <dbReference type="ARBA" id="ARBA00022771"/>
    </source>
</evidence>
<comment type="caution">
    <text evidence="7">The sequence shown here is derived from an EMBL/GenBank/DDBJ whole genome shotgun (WGS) entry which is preliminary data.</text>
</comment>
<reference evidence="7" key="2">
    <citation type="submission" date="2021-10" db="EMBL/GenBank/DDBJ databases">
        <title>Phylogenomics reveals ancestral predisposition of the termite-cultivated fungus Termitomyces towards a domesticated lifestyle.</title>
        <authorList>
            <person name="Auxier B."/>
            <person name="Grum-Grzhimaylo A."/>
            <person name="Cardenas M.E."/>
            <person name="Lodge J.D."/>
            <person name="Laessoe T."/>
            <person name="Pedersen O."/>
            <person name="Smith M.E."/>
            <person name="Kuyper T.W."/>
            <person name="Franco-Molano E.A."/>
            <person name="Baroni T.J."/>
            <person name="Aanen D.K."/>
        </authorList>
    </citation>
    <scope>NUCLEOTIDE SEQUENCE</scope>
    <source>
        <strain evidence="7">AP01</strain>
        <tissue evidence="7">Mycelium</tissue>
    </source>
</reference>
<dbReference type="OrthoDB" id="6105938at2759"/>
<feature type="domain" description="RING-type" evidence="6">
    <location>
        <begin position="48"/>
        <end position="111"/>
    </location>
</feature>
<dbReference type="Proteomes" id="UP000775547">
    <property type="component" value="Unassembled WGS sequence"/>
</dbReference>
<organism evidence="7 8">
    <name type="scientific">Asterophora parasitica</name>
    <dbReference type="NCBI Taxonomy" id="117018"/>
    <lineage>
        <taxon>Eukaryota</taxon>
        <taxon>Fungi</taxon>
        <taxon>Dikarya</taxon>
        <taxon>Basidiomycota</taxon>
        <taxon>Agaricomycotina</taxon>
        <taxon>Agaricomycetes</taxon>
        <taxon>Agaricomycetidae</taxon>
        <taxon>Agaricales</taxon>
        <taxon>Tricholomatineae</taxon>
        <taxon>Lyophyllaceae</taxon>
        <taxon>Asterophora</taxon>
    </lineage>
</organism>
<feature type="region of interest" description="Disordered" evidence="5">
    <location>
        <begin position="223"/>
        <end position="263"/>
    </location>
</feature>
<reference evidence="7" key="1">
    <citation type="submission" date="2020-07" db="EMBL/GenBank/DDBJ databases">
        <authorList>
            <person name="Nieuwenhuis M."/>
            <person name="Van De Peppel L.J.J."/>
        </authorList>
    </citation>
    <scope>NUCLEOTIDE SEQUENCE</scope>
    <source>
        <strain evidence="7">AP01</strain>
        <tissue evidence="7">Mycelium</tissue>
    </source>
</reference>
<evidence type="ECO:0000313" key="8">
    <source>
        <dbReference type="Proteomes" id="UP000775547"/>
    </source>
</evidence>
<dbReference type="Pfam" id="PF13923">
    <property type="entry name" value="zf-C3HC4_2"/>
    <property type="match status" value="1"/>
</dbReference>
<dbReference type="InterPro" id="IPR047126">
    <property type="entry name" value="RNF141-like"/>
</dbReference>
<dbReference type="GO" id="GO:0008270">
    <property type="term" value="F:zinc ion binding"/>
    <property type="evidence" value="ECO:0007669"/>
    <property type="project" value="UniProtKB-KW"/>
</dbReference>
<dbReference type="PANTHER" id="PTHR12109">
    <property type="entry name" value="RING FINGER PROTEIN 141-RELATED"/>
    <property type="match status" value="1"/>
</dbReference>
<proteinExistence type="predicted"/>
<dbReference type="GO" id="GO:0004842">
    <property type="term" value="F:ubiquitin-protein transferase activity"/>
    <property type="evidence" value="ECO:0007669"/>
    <property type="project" value="TreeGrafter"/>
</dbReference>
<accession>A0A9P7G2W7</accession>
<dbReference type="AlphaFoldDB" id="A0A9P7G2W7"/>
<evidence type="ECO:0000256" key="3">
    <source>
        <dbReference type="ARBA" id="ARBA00022833"/>
    </source>
</evidence>